<organism evidence="1">
    <name type="scientific">Arion vulgaris</name>
    <dbReference type="NCBI Taxonomy" id="1028688"/>
    <lineage>
        <taxon>Eukaryota</taxon>
        <taxon>Metazoa</taxon>
        <taxon>Spiralia</taxon>
        <taxon>Lophotrochozoa</taxon>
        <taxon>Mollusca</taxon>
        <taxon>Gastropoda</taxon>
        <taxon>Heterobranchia</taxon>
        <taxon>Euthyneura</taxon>
        <taxon>Panpulmonata</taxon>
        <taxon>Eupulmonata</taxon>
        <taxon>Stylommatophora</taxon>
        <taxon>Helicina</taxon>
        <taxon>Arionoidea</taxon>
        <taxon>Arionidae</taxon>
        <taxon>Arion</taxon>
    </lineage>
</organism>
<name>A0A0B6ZJ14_9EUPU</name>
<proteinExistence type="predicted"/>
<reference evidence="1" key="1">
    <citation type="submission" date="2014-12" db="EMBL/GenBank/DDBJ databases">
        <title>Insight into the proteome of Arion vulgaris.</title>
        <authorList>
            <person name="Aradska J."/>
            <person name="Bulat T."/>
            <person name="Smidak R."/>
            <person name="Sarate P."/>
            <person name="Gangsoo J."/>
            <person name="Sialana F."/>
            <person name="Bilban M."/>
            <person name="Lubec G."/>
        </authorList>
    </citation>
    <scope>NUCLEOTIDE SEQUENCE</scope>
    <source>
        <tissue evidence="1">Skin</tissue>
    </source>
</reference>
<dbReference type="AlphaFoldDB" id="A0A0B6ZJ14"/>
<dbReference type="EMBL" id="HACG01021006">
    <property type="protein sequence ID" value="CEK67871.1"/>
    <property type="molecule type" value="Transcribed_RNA"/>
</dbReference>
<accession>A0A0B6ZJ14</accession>
<feature type="non-terminal residue" evidence="1">
    <location>
        <position position="1"/>
    </location>
</feature>
<evidence type="ECO:0000313" key="1">
    <source>
        <dbReference type="EMBL" id="CEK67871.1"/>
    </source>
</evidence>
<gene>
    <name evidence="1" type="primary">ORF64227</name>
</gene>
<sequence length="56" mass="6335">AVVVVVVVAVANCPSNGSEKYLTSLAFQSETLIDLERDGERERERERDVECRHIFV</sequence>
<protein>
    <submittedName>
        <fullName evidence="1">Uncharacterized protein</fullName>
    </submittedName>
</protein>